<dbReference type="Proteomes" id="UP000217790">
    <property type="component" value="Unassembled WGS sequence"/>
</dbReference>
<dbReference type="EMBL" id="KZ293648">
    <property type="protein sequence ID" value="PBK98265.1"/>
    <property type="molecule type" value="Genomic_DNA"/>
</dbReference>
<sequence>MSTQEFLDSSPACAAAEMSPPLPRAEVMMLVVTTEDGTYPTHYNKIEMSTCTSGNESLLWTVCFGAASPSMACFTRMPTLPSAQFNSTTAVFRPFHWVSHAPKGAKRIEKERLWETIRDQKAAVPTSIFVNF</sequence>
<protein>
    <submittedName>
        <fullName evidence="1">Uncharacterized protein</fullName>
    </submittedName>
</protein>
<name>A0A2H3DSR7_ARMGA</name>
<reference evidence="2" key="1">
    <citation type="journal article" date="2017" name="Nat. Ecol. Evol.">
        <title>Genome expansion and lineage-specific genetic innovations in the forest pathogenic fungi Armillaria.</title>
        <authorList>
            <person name="Sipos G."/>
            <person name="Prasanna A.N."/>
            <person name="Walter M.C."/>
            <person name="O'Connor E."/>
            <person name="Balint B."/>
            <person name="Krizsan K."/>
            <person name="Kiss B."/>
            <person name="Hess J."/>
            <person name="Varga T."/>
            <person name="Slot J."/>
            <person name="Riley R."/>
            <person name="Boka B."/>
            <person name="Rigling D."/>
            <person name="Barry K."/>
            <person name="Lee J."/>
            <person name="Mihaltcheva S."/>
            <person name="LaButti K."/>
            <person name="Lipzen A."/>
            <person name="Waldron R."/>
            <person name="Moloney N.M."/>
            <person name="Sperisen C."/>
            <person name="Kredics L."/>
            <person name="Vagvoelgyi C."/>
            <person name="Patrignani A."/>
            <person name="Fitzpatrick D."/>
            <person name="Nagy I."/>
            <person name="Doyle S."/>
            <person name="Anderson J.B."/>
            <person name="Grigoriev I.V."/>
            <person name="Gueldener U."/>
            <person name="Muensterkoetter M."/>
            <person name="Nagy L.G."/>
        </authorList>
    </citation>
    <scope>NUCLEOTIDE SEQUENCE [LARGE SCALE GENOMIC DNA]</scope>
    <source>
        <strain evidence="2">Ar21-2</strain>
    </source>
</reference>
<dbReference type="InParanoid" id="A0A2H3DSR7"/>
<gene>
    <name evidence="1" type="ORF">ARMGADRAFT_1130255</name>
</gene>
<evidence type="ECO:0000313" key="1">
    <source>
        <dbReference type="EMBL" id="PBK98265.1"/>
    </source>
</evidence>
<organism evidence="1 2">
    <name type="scientific">Armillaria gallica</name>
    <name type="common">Bulbous honey fungus</name>
    <name type="synonym">Armillaria bulbosa</name>
    <dbReference type="NCBI Taxonomy" id="47427"/>
    <lineage>
        <taxon>Eukaryota</taxon>
        <taxon>Fungi</taxon>
        <taxon>Dikarya</taxon>
        <taxon>Basidiomycota</taxon>
        <taxon>Agaricomycotina</taxon>
        <taxon>Agaricomycetes</taxon>
        <taxon>Agaricomycetidae</taxon>
        <taxon>Agaricales</taxon>
        <taxon>Marasmiineae</taxon>
        <taxon>Physalacriaceae</taxon>
        <taxon>Armillaria</taxon>
    </lineage>
</organism>
<dbReference type="AlphaFoldDB" id="A0A2H3DSR7"/>
<keyword evidence="2" id="KW-1185">Reference proteome</keyword>
<evidence type="ECO:0000313" key="2">
    <source>
        <dbReference type="Proteomes" id="UP000217790"/>
    </source>
</evidence>
<accession>A0A2H3DSR7</accession>
<proteinExistence type="predicted"/>